<gene>
    <name evidence="5" type="ORF">Nepgr_022360</name>
</gene>
<evidence type="ECO:0000256" key="1">
    <source>
        <dbReference type="ARBA" id="ARBA00006643"/>
    </source>
</evidence>
<dbReference type="PANTHER" id="PTHR47926:SF533">
    <property type="entry name" value="DYW DOMAIN-CONTAINING PROTEIN"/>
    <property type="match status" value="1"/>
</dbReference>
<dbReference type="Gene3D" id="1.25.40.10">
    <property type="entry name" value="Tetratricopeptide repeat domain"/>
    <property type="match status" value="3"/>
</dbReference>
<dbReference type="EMBL" id="BSYO01000022">
    <property type="protein sequence ID" value="GMH20519.1"/>
    <property type="molecule type" value="Genomic_DNA"/>
</dbReference>
<proteinExistence type="inferred from homology"/>
<protein>
    <recommendedName>
        <fullName evidence="4">DYW domain-containing protein</fullName>
    </recommendedName>
</protein>
<dbReference type="Proteomes" id="UP001279734">
    <property type="component" value="Unassembled WGS sequence"/>
</dbReference>
<reference evidence="5" key="1">
    <citation type="submission" date="2023-05" db="EMBL/GenBank/DDBJ databases">
        <title>Nepenthes gracilis genome sequencing.</title>
        <authorList>
            <person name="Fukushima K."/>
        </authorList>
    </citation>
    <scope>NUCLEOTIDE SEQUENCE</scope>
    <source>
        <strain evidence="5">SING2019-196</strain>
    </source>
</reference>
<sequence length="624" mass="69786">MIREPHSALIILRSLLYSSLIINSSSYIKLGRAFLYNLTSKKCFCSARFPQSHSLILTLDSCPSVSNCLAVHARVIKFCYINDDFIGDRLVSHYVKLDHNEDANKLFDEIPLKDLVSWNSLLSGFSRKGHLGNCLNVFSRLRIEGGVEPNEVTLISIVSACTDKGARDEGKFIHGFAFKTGYLEKTKVVNSLINMYGKFGALDSASELIRTMQVPNLISWNSILSVHAQNGLSNEVMSLFRSMRRDGIGPDQATMVSIFQGCNEMGIAKQVETIHVYTFKCGFAEDIRVMTSLLISYAKSGRLNAGKQVFGEMKARDRVTWTAMLASYAMHGCGNGAIELFESMVKDGVDPDHVTFTHLLNACSHSGLIVAGNKYFKNMYEVYGIEPRLDHYSCMVDLLGRLGLLEDAYGLIKSMPMQPNAGVWGALLGACRIFHNIELGQQVAEQLFALDPTDHRNYVMLSNIYAASGLWRNASKIRSLMKERGLVSIPGCSLIEHENKVYRFVAGDCSHPESDKIYAKLEQLIARILKAGFVRQTQFVLHDVDEYMKEDMINKHSEKLAIAFGLLVSSKGMPITIIKNLRICGDCHSMAKLVSLVENRTIIIRDLKRFHHFADGMCSCGDYW</sequence>
<dbReference type="AlphaFoldDB" id="A0AAD3XY02"/>
<dbReference type="InterPro" id="IPR032867">
    <property type="entry name" value="DYW_dom"/>
</dbReference>
<feature type="domain" description="DYW" evidence="4">
    <location>
        <begin position="532"/>
        <end position="624"/>
    </location>
</feature>
<dbReference type="Pfam" id="PF14432">
    <property type="entry name" value="DYW_deaminase"/>
    <property type="match status" value="1"/>
</dbReference>
<evidence type="ECO:0000259" key="4">
    <source>
        <dbReference type="Pfam" id="PF14432"/>
    </source>
</evidence>
<dbReference type="Pfam" id="PF01535">
    <property type="entry name" value="PPR"/>
    <property type="match status" value="4"/>
</dbReference>
<dbReference type="NCBIfam" id="TIGR00756">
    <property type="entry name" value="PPR"/>
    <property type="match status" value="3"/>
</dbReference>
<dbReference type="PANTHER" id="PTHR47926">
    <property type="entry name" value="PENTATRICOPEPTIDE REPEAT-CONTAINING PROTEIN"/>
    <property type="match status" value="1"/>
</dbReference>
<keyword evidence="6" id="KW-1185">Reference proteome</keyword>
<dbReference type="InterPro" id="IPR002885">
    <property type="entry name" value="PPR_rpt"/>
</dbReference>
<dbReference type="InterPro" id="IPR046960">
    <property type="entry name" value="PPR_At4g14850-like_plant"/>
</dbReference>
<evidence type="ECO:0000313" key="5">
    <source>
        <dbReference type="EMBL" id="GMH20519.1"/>
    </source>
</evidence>
<dbReference type="GO" id="GO:0009451">
    <property type="term" value="P:RNA modification"/>
    <property type="evidence" value="ECO:0007669"/>
    <property type="project" value="InterPro"/>
</dbReference>
<evidence type="ECO:0000256" key="2">
    <source>
        <dbReference type="ARBA" id="ARBA00022737"/>
    </source>
</evidence>
<name>A0AAD3XY02_NEPGR</name>
<dbReference type="InterPro" id="IPR046849">
    <property type="entry name" value="E2_motif"/>
</dbReference>
<dbReference type="GO" id="GO:0003723">
    <property type="term" value="F:RNA binding"/>
    <property type="evidence" value="ECO:0007669"/>
    <property type="project" value="InterPro"/>
</dbReference>
<dbReference type="FunFam" id="1.25.40.10:FF:000407">
    <property type="entry name" value="Putative pentatricopeptide repeat-containing protein"/>
    <property type="match status" value="1"/>
</dbReference>
<feature type="repeat" description="PPR" evidence="3">
    <location>
        <begin position="317"/>
        <end position="351"/>
    </location>
</feature>
<dbReference type="GO" id="GO:0008270">
    <property type="term" value="F:zinc ion binding"/>
    <property type="evidence" value="ECO:0007669"/>
    <property type="project" value="InterPro"/>
</dbReference>
<dbReference type="InterPro" id="IPR011990">
    <property type="entry name" value="TPR-like_helical_dom_sf"/>
</dbReference>
<accession>A0AAD3XY02</accession>
<feature type="repeat" description="PPR" evidence="3">
    <location>
        <begin position="216"/>
        <end position="250"/>
    </location>
</feature>
<dbReference type="FunFam" id="1.25.40.10:FF:000475">
    <property type="entry name" value="Pentatricopeptide repeat-containing protein At5g40410, mitochondrial"/>
    <property type="match status" value="1"/>
</dbReference>
<feature type="repeat" description="PPR" evidence="3">
    <location>
        <begin position="114"/>
        <end position="149"/>
    </location>
</feature>
<dbReference type="Pfam" id="PF20431">
    <property type="entry name" value="E_motif"/>
    <property type="match status" value="1"/>
</dbReference>
<dbReference type="PROSITE" id="PS51375">
    <property type="entry name" value="PPR"/>
    <property type="match status" value="3"/>
</dbReference>
<evidence type="ECO:0000313" key="6">
    <source>
        <dbReference type="Proteomes" id="UP001279734"/>
    </source>
</evidence>
<dbReference type="InterPro" id="IPR046848">
    <property type="entry name" value="E_motif"/>
</dbReference>
<dbReference type="Pfam" id="PF20430">
    <property type="entry name" value="Eplus_motif"/>
    <property type="match status" value="1"/>
</dbReference>
<organism evidence="5 6">
    <name type="scientific">Nepenthes gracilis</name>
    <name type="common">Slender pitcher plant</name>
    <dbReference type="NCBI Taxonomy" id="150966"/>
    <lineage>
        <taxon>Eukaryota</taxon>
        <taxon>Viridiplantae</taxon>
        <taxon>Streptophyta</taxon>
        <taxon>Embryophyta</taxon>
        <taxon>Tracheophyta</taxon>
        <taxon>Spermatophyta</taxon>
        <taxon>Magnoliopsida</taxon>
        <taxon>eudicotyledons</taxon>
        <taxon>Gunneridae</taxon>
        <taxon>Pentapetalae</taxon>
        <taxon>Caryophyllales</taxon>
        <taxon>Nepenthaceae</taxon>
        <taxon>Nepenthes</taxon>
    </lineage>
</organism>
<comment type="similarity">
    <text evidence="1">Belongs to the PPR family. PCMP-H subfamily.</text>
</comment>
<comment type="caution">
    <text evidence="5">The sequence shown here is derived from an EMBL/GenBank/DDBJ whole genome shotgun (WGS) entry which is preliminary data.</text>
</comment>
<dbReference type="Pfam" id="PF13041">
    <property type="entry name" value="PPR_2"/>
    <property type="match status" value="2"/>
</dbReference>
<evidence type="ECO:0000256" key="3">
    <source>
        <dbReference type="PROSITE-ProRule" id="PRU00708"/>
    </source>
</evidence>
<keyword evidence="2" id="KW-0677">Repeat</keyword>